<dbReference type="Proteomes" id="UP000230233">
    <property type="component" value="Unassembled WGS sequence"/>
</dbReference>
<feature type="region of interest" description="Disordered" evidence="1">
    <location>
        <begin position="1"/>
        <end position="26"/>
    </location>
</feature>
<dbReference type="OrthoDB" id="5899559at2759"/>
<name>A0A2G5SCH9_9PELO</name>
<evidence type="ECO:0000313" key="3">
    <source>
        <dbReference type="Proteomes" id="UP000230233"/>
    </source>
</evidence>
<dbReference type="AlphaFoldDB" id="A0A2G5SCH9"/>
<dbReference type="EMBL" id="PDUG01000019">
    <property type="protein sequence ID" value="PIC12730.1"/>
    <property type="molecule type" value="Genomic_DNA"/>
</dbReference>
<evidence type="ECO:0000256" key="1">
    <source>
        <dbReference type="SAM" id="MobiDB-lite"/>
    </source>
</evidence>
<protein>
    <submittedName>
        <fullName evidence="2">Uncharacterized protein</fullName>
    </submittedName>
</protein>
<evidence type="ECO:0000313" key="2">
    <source>
        <dbReference type="EMBL" id="PIC12730.1"/>
    </source>
</evidence>
<gene>
    <name evidence="2" type="ORF">B9Z55_028242</name>
</gene>
<reference evidence="3" key="1">
    <citation type="submission" date="2017-10" db="EMBL/GenBank/DDBJ databases">
        <title>Rapid genome shrinkage in a self-fertile nematode reveals novel sperm competition proteins.</title>
        <authorList>
            <person name="Yin D."/>
            <person name="Schwarz E.M."/>
            <person name="Thomas C.G."/>
            <person name="Felde R.L."/>
            <person name="Korf I.F."/>
            <person name="Cutter A.D."/>
            <person name="Schartner C.M."/>
            <person name="Ralston E.J."/>
            <person name="Meyer B.J."/>
            <person name="Haag E.S."/>
        </authorList>
    </citation>
    <scope>NUCLEOTIDE SEQUENCE [LARGE SCALE GENOMIC DNA]</scope>
    <source>
        <strain evidence="3">JU1422</strain>
    </source>
</reference>
<organism evidence="2 3">
    <name type="scientific">Caenorhabditis nigoni</name>
    <dbReference type="NCBI Taxonomy" id="1611254"/>
    <lineage>
        <taxon>Eukaryota</taxon>
        <taxon>Metazoa</taxon>
        <taxon>Ecdysozoa</taxon>
        <taxon>Nematoda</taxon>
        <taxon>Chromadorea</taxon>
        <taxon>Rhabditida</taxon>
        <taxon>Rhabditina</taxon>
        <taxon>Rhabditomorpha</taxon>
        <taxon>Rhabditoidea</taxon>
        <taxon>Rhabditidae</taxon>
        <taxon>Peloderinae</taxon>
        <taxon>Caenorhabditis</taxon>
    </lineage>
</organism>
<proteinExistence type="predicted"/>
<comment type="caution">
    <text evidence="2">The sequence shown here is derived from an EMBL/GenBank/DDBJ whole genome shotgun (WGS) entry which is preliminary data.</text>
</comment>
<sequence length="200" mass="23660">MSGMFQPHNAFSSSNNSNPPFLDFGPAHRFGNHMDDHHHKADQDPSTSEMLYPSSFYGFTAFNISNPGTMDFGPYFHEINMNYAQEPDQATVVEEFERKIAFWRQKYKHNPLNLKEELVLDEYLFNPNGKVKVPQMVKKPVNSRSFYQNQQPLGHGYPQYYFLHEEENMKLYKIWDKVSQRQREQFEDGLIRFKTNNNFS</sequence>
<accession>A0A2G5SCH9</accession>
<keyword evidence="3" id="KW-1185">Reference proteome</keyword>